<evidence type="ECO:0000313" key="2">
    <source>
        <dbReference type="EMBL" id="MEQ2208803.1"/>
    </source>
</evidence>
<name>A0ABV0RKX0_9TELE</name>
<evidence type="ECO:0000256" key="1">
    <source>
        <dbReference type="SAM" id="Phobius"/>
    </source>
</evidence>
<feature type="transmembrane region" description="Helical" evidence="1">
    <location>
        <begin position="78"/>
        <end position="99"/>
    </location>
</feature>
<comment type="caution">
    <text evidence="2">The sequence shown here is derived from an EMBL/GenBank/DDBJ whole genome shotgun (WGS) entry which is preliminary data.</text>
</comment>
<organism evidence="2 3">
    <name type="scientific">Xenoophorus captivus</name>
    <dbReference type="NCBI Taxonomy" id="1517983"/>
    <lineage>
        <taxon>Eukaryota</taxon>
        <taxon>Metazoa</taxon>
        <taxon>Chordata</taxon>
        <taxon>Craniata</taxon>
        <taxon>Vertebrata</taxon>
        <taxon>Euteleostomi</taxon>
        <taxon>Actinopterygii</taxon>
        <taxon>Neopterygii</taxon>
        <taxon>Teleostei</taxon>
        <taxon>Neoteleostei</taxon>
        <taxon>Acanthomorphata</taxon>
        <taxon>Ovalentaria</taxon>
        <taxon>Atherinomorphae</taxon>
        <taxon>Cyprinodontiformes</taxon>
        <taxon>Goodeidae</taxon>
        <taxon>Xenoophorus</taxon>
    </lineage>
</organism>
<keyword evidence="1" id="KW-1133">Transmembrane helix</keyword>
<keyword evidence="1" id="KW-0472">Membrane</keyword>
<accession>A0ABV0RKX0</accession>
<keyword evidence="1" id="KW-0812">Transmembrane</keyword>
<feature type="non-terminal residue" evidence="2">
    <location>
        <position position="1"/>
    </location>
</feature>
<reference evidence="2 3" key="1">
    <citation type="submission" date="2021-06" db="EMBL/GenBank/DDBJ databases">
        <authorList>
            <person name="Palmer J.M."/>
        </authorList>
    </citation>
    <scope>NUCLEOTIDE SEQUENCE [LARGE SCALE GENOMIC DNA]</scope>
    <source>
        <strain evidence="2 3">XC_2019</strain>
        <tissue evidence="2">Muscle</tissue>
    </source>
</reference>
<protein>
    <submittedName>
        <fullName evidence="2">Uncharacterized protein</fullName>
    </submittedName>
</protein>
<gene>
    <name evidence="2" type="ORF">XENOCAPTIV_015534</name>
</gene>
<dbReference type="EMBL" id="JAHRIN010050734">
    <property type="protein sequence ID" value="MEQ2208803.1"/>
    <property type="molecule type" value="Genomic_DNA"/>
</dbReference>
<evidence type="ECO:0000313" key="3">
    <source>
        <dbReference type="Proteomes" id="UP001434883"/>
    </source>
</evidence>
<proteinExistence type="predicted"/>
<sequence>PYINQLKFIHIHNFHPTFPQRHPAANQCAEFVVRVCGWTLGLMGWSLETDREILQACFYRFISLPSPKSFIKILHNHCPLLFLFFISLFLYPVILFLYLSSKYFLISS</sequence>
<keyword evidence="3" id="KW-1185">Reference proteome</keyword>
<dbReference type="Proteomes" id="UP001434883">
    <property type="component" value="Unassembled WGS sequence"/>
</dbReference>